<evidence type="ECO:0000313" key="1">
    <source>
        <dbReference type="EMBL" id="RDX76935.1"/>
    </source>
</evidence>
<organism evidence="1 2">
    <name type="scientific">Mucuna pruriens</name>
    <name type="common">Velvet bean</name>
    <name type="synonym">Dolichos pruriens</name>
    <dbReference type="NCBI Taxonomy" id="157652"/>
    <lineage>
        <taxon>Eukaryota</taxon>
        <taxon>Viridiplantae</taxon>
        <taxon>Streptophyta</taxon>
        <taxon>Embryophyta</taxon>
        <taxon>Tracheophyta</taxon>
        <taxon>Spermatophyta</taxon>
        <taxon>Magnoliopsida</taxon>
        <taxon>eudicotyledons</taxon>
        <taxon>Gunneridae</taxon>
        <taxon>Pentapetalae</taxon>
        <taxon>rosids</taxon>
        <taxon>fabids</taxon>
        <taxon>Fabales</taxon>
        <taxon>Fabaceae</taxon>
        <taxon>Papilionoideae</taxon>
        <taxon>50 kb inversion clade</taxon>
        <taxon>NPAAA clade</taxon>
        <taxon>indigoferoid/millettioid clade</taxon>
        <taxon>Phaseoleae</taxon>
        <taxon>Mucuna</taxon>
    </lineage>
</organism>
<dbReference type="AlphaFoldDB" id="A0A371FF56"/>
<comment type="caution">
    <text evidence="1">The sequence shown here is derived from an EMBL/GenBank/DDBJ whole genome shotgun (WGS) entry which is preliminary data.</text>
</comment>
<sequence length="79" mass="8826">MQHLLRAIASLQEKSEEQVYISSGNDAISCKLFPGTLGGVAMQWFVTIHTFNDLAAFVANRAKRLEVVDLSLSRLFKKD</sequence>
<accession>A0A371FF56</accession>
<name>A0A371FF56_MUCPR</name>
<dbReference type="OrthoDB" id="1752139at2759"/>
<proteinExistence type="predicted"/>
<dbReference type="EMBL" id="QJKJ01009333">
    <property type="protein sequence ID" value="RDX76935.1"/>
    <property type="molecule type" value="Genomic_DNA"/>
</dbReference>
<evidence type="ECO:0000313" key="2">
    <source>
        <dbReference type="Proteomes" id="UP000257109"/>
    </source>
</evidence>
<protein>
    <recommendedName>
        <fullName evidence="3">Retrotransposon gag domain-containing protein</fullName>
    </recommendedName>
</protein>
<dbReference type="Proteomes" id="UP000257109">
    <property type="component" value="Unassembled WGS sequence"/>
</dbReference>
<evidence type="ECO:0008006" key="3">
    <source>
        <dbReference type="Google" id="ProtNLM"/>
    </source>
</evidence>
<gene>
    <name evidence="1" type="ORF">CR513_43022</name>
</gene>
<reference evidence="1" key="1">
    <citation type="submission" date="2018-05" db="EMBL/GenBank/DDBJ databases">
        <title>Draft genome of Mucuna pruriens seed.</title>
        <authorList>
            <person name="Nnadi N.E."/>
            <person name="Vos R."/>
            <person name="Hasami M.H."/>
            <person name="Devisetty U.K."/>
            <person name="Aguiy J.C."/>
        </authorList>
    </citation>
    <scope>NUCLEOTIDE SEQUENCE [LARGE SCALE GENOMIC DNA]</scope>
    <source>
        <strain evidence="1">JCA_2017</strain>
    </source>
</reference>
<feature type="non-terminal residue" evidence="1">
    <location>
        <position position="1"/>
    </location>
</feature>
<keyword evidence="2" id="KW-1185">Reference proteome</keyword>